<organism evidence="2 3">
    <name type="scientific">Haloferula helveola</name>
    <dbReference type="NCBI Taxonomy" id="490095"/>
    <lineage>
        <taxon>Bacteria</taxon>
        <taxon>Pseudomonadati</taxon>
        <taxon>Verrucomicrobiota</taxon>
        <taxon>Verrucomicrobiia</taxon>
        <taxon>Verrucomicrobiales</taxon>
        <taxon>Verrucomicrobiaceae</taxon>
        <taxon>Haloferula</taxon>
    </lineage>
</organism>
<evidence type="ECO:0000259" key="1">
    <source>
        <dbReference type="PROSITE" id="PS51186"/>
    </source>
</evidence>
<accession>A0ABM7RB25</accession>
<dbReference type="InterPro" id="IPR000182">
    <property type="entry name" value="GNAT_dom"/>
</dbReference>
<dbReference type="EMBL" id="AP024702">
    <property type="protein sequence ID" value="BCX48677.1"/>
    <property type="molecule type" value="Genomic_DNA"/>
</dbReference>
<evidence type="ECO:0000313" key="2">
    <source>
        <dbReference type="EMBL" id="BCX48677.1"/>
    </source>
</evidence>
<dbReference type="PROSITE" id="PS51186">
    <property type="entry name" value="GNAT"/>
    <property type="match status" value="1"/>
</dbReference>
<proteinExistence type="predicted"/>
<dbReference type="RefSeq" id="WP_338685002.1">
    <property type="nucleotide sequence ID" value="NZ_AP024702.1"/>
</dbReference>
<dbReference type="Pfam" id="PF00583">
    <property type="entry name" value="Acetyltransf_1"/>
    <property type="match status" value="1"/>
</dbReference>
<dbReference type="InterPro" id="IPR016181">
    <property type="entry name" value="Acyl_CoA_acyltransferase"/>
</dbReference>
<dbReference type="Proteomes" id="UP001374893">
    <property type="component" value="Chromosome"/>
</dbReference>
<sequence>MLIRTATRQDMESVRDIYLSALDAGERESISQLAVDLLTQDTAAPALSWIAEADGIAVGHIAFSPVTVKGSAERIGFILAPLAVRPSHQKRGIGSELIRRGIDRLSEAGPDILLVYGDPGYYGRFGFDTSSAESYIPPYPLTYPFGWQARPLGDWTPPASALRIECAAPLNEPALW</sequence>
<feature type="domain" description="N-acetyltransferase" evidence="1">
    <location>
        <begin position="1"/>
        <end position="146"/>
    </location>
</feature>
<name>A0ABM7RB25_9BACT</name>
<gene>
    <name evidence="2" type="primary">yhbS</name>
    <name evidence="2" type="ORF">HAHE_25850</name>
</gene>
<keyword evidence="3" id="KW-1185">Reference proteome</keyword>
<reference evidence="2 3" key="1">
    <citation type="submission" date="2021-06" db="EMBL/GenBank/DDBJ databases">
        <title>Complete genome of Haloferula helveola possessing various polysaccharide degrading enzymes.</title>
        <authorList>
            <person name="Takami H."/>
            <person name="Huang C."/>
            <person name="Hamasaki K."/>
        </authorList>
    </citation>
    <scope>NUCLEOTIDE SEQUENCE [LARGE SCALE GENOMIC DNA]</scope>
    <source>
        <strain evidence="2 3">CN-1</strain>
    </source>
</reference>
<evidence type="ECO:0000313" key="3">
    <source>
        <dbReference type="Proteomes" id="UP001374893"/>
    </source>
</evidence>
<dbReference type="SUPFAM" id="SSF55729">
    <property type="entry name" value="Acyl-CoA N-acyltransferases (Nat)"/>
    <property type="match status" value="1"/>
</dbReference>
<protein>
    <submittedName>
        <fullName evidence="2">N-acetyltransferase</fullName>
    </submittedName>
</protein>
<dbReference type="CDD" id="cd04301">
    <property type="entry name" value="NAT_SF"/>
    <property type="match status" value="1"/>
</dbReference>
<dbReference type="Gene3D" id="3.40.630.30">
    <property type="match status" value="1"/>
</dbReference>